<dbReference type="EMBL" id="JAPFQP010000001">
    <property type="protein sequence ID" value="MCX2719243.1"/>
    <property type="molecule type" value="Genomic_DNA"/>
</dbReference>
<dbReference type="RefSeq" id="WP_266011743.1">
    <property type="nucleotide sequence ID" value="NZ_JAPFQP010000001.1"/>
</dbReference>
<evidence type="ECO:0000313" key="3">
    <source>
        <dbReference type="Proteomes" id="UP001207116"/>
    </source>
</evidence>
<feature type="compositionally biased region" description="Basic and acidic residues" evidence="1">
    <location>
        <begin position="1"/>
        <end position="17"/>
    </location>
</feature>
<evidence type="ECO:0000313" key="2">
    <source>
        <dbReference type="EMBL" id="MCX2719243.1"/>
    </source>
</evidence>
<accession>A0AAE3ML96</accession>
<feature type="compositionally biased region" description="Basic and acidic residues" evidence="1">
    <location>
        <begin position="31"/>
        <end position="84"/>
    </location>
</feature>
<gene>
    <name evidence="2" type="ORF">OO016_06485</name>
</gene>
<evidence type="ECO:0000256" key="1">
    <source>
        <dbReference type="SAM" id="MobiDB-lite"/>
    </source>
</evidence>
<sequence>MIQDHKGLKVSKDHREYPVLPELTVHKDRKVNREFRGQKDQQDRKANREFRVQKGQQDRKVSKDHREYPDLPELTVHKDPRDQWGPKGRKGYRVK</sequence>
<dbReference type="Proteomes" id="UP001207116">
    <property type="component" value="Unassembled WGS sequence"/>
</dbReference>
<reference evidence="2" key="1">
    <citation type="submission" date="2022-11" db="EMBL/GenBank/DDBJ databases">
        <title>The characterization of three novel Bacteroidetes species and genomic analysis of their roles in tidal elemental geochemical cycles.</title>
        <authorList>
            <person name="Ma K.-J."/>
        </authorList>
    </citation>
    <scope>NUCLEOTIDE SEQUENCE</scope>
    <source>
        <strain evidence="2">M415</strain>
    </source>
</reference>
<dbReference type="AlphaFoldDB" id="A0AAE3ML96"/>
<organism evidence="2 3">
    <name type="scientific">Lentiprolixibacter aurantiacus</name>
    <dbReference type="NCBI Taxonomy" id="2993939"/>
    <lineage>
        <taxon>Bacteria</taxon>
        <taxon>Pseudomonadati</taxon>
        <taxon>Bacteroidota</taxon>
        <taxon>Flavobacteriia</taxon>
        <taxon>Flavobacteriales</taxon>
        <taxon>Flavobacteriaceae</taxon>
        <taxon>Lentiprolixibacter</taxon>
    </lineage>
</organism>
<comment type="caution">
    <text evidence="2">The sequence shown here is derived from an EMBL/GenBank/DDBJ whole genome shotgun (WGS) entry which is preliminary data.</text>
</comment>
<name>A0AAE3ML96_9FLAO</name>
<feature type="region of interest" description="Disordered" evidence="1">
    <location>
        <begin position="1"/>
        <end position="95"/>
    </location>
</feature>
<protein>
    <submittedName>
        <fullName evidence="2">Uncharacterized protein</fullName>
    </submittedName>
</protein>
<keyword evidence="3" id="KW-1185">Reference proteome</keyword>
<proteinExistence type="predicted"/>